<name>A0A0R2L0H1_9LACO</name>
<sequence>MTTKDAPDLPIKSLTTTTLDGTPDELTGGQITGSTDLNIYKKSNVVATGNNNANGRLTSGKTSASLTLGPAGVKSATYNGTIDYTIAANIQP</sequence>
<organism evidence="2 3">
    <name type="scientific">Pediococcus stilesii</name>
    <dbReference type="NCBI Taxonomy" id="331679"/>
    <lineage>
        <taxon>Bacteria</taxon>
        <taxon>Bacillati</taxon>
        <taxon>Bacillota</taxon>
        <taxon>Bacilli</taxon>
        <taxon>Lactobacillales</taxon>
        <taxon>Lactobacillaceae</taxon>
        <taxon>Pediococcus</taxon>
    </lineage>
</organism>
<gene>
    <name evidence="2" type="ORF">IV81_GL000521</name>
</gene>
<proteinExistence type="predicted"/>
<evidence type="ECO:0000256" key="1">
    <source>
        <dbReference type="SAM" id="MobiDB-lite"/>
    </source>
</evidence>
<reference evidence="2 3" key="1">
    <citation type="journal article" date="2015" name="Genome Announc.">
        <title>Expanding the biotechnology potential of lactobacilli through comparative genomics of 213 strains and associated genera.</title>
        <authorList>
            <person name="Sun Z."/>
            <person name="Harris H.M."/>
            <person name="McCann A."/>
            <person name="Guo C."/>
            <person name="Argimon S."/>
            <person name="Zhang W."/>
            <person name="Yang X."/>
            <person name="Jeffery I.B."/>
            <person name="Cooney J.C."/>
            <person name="Kagawa T.F."/>
            <person name="Liu W."/>
            <person name="Song Y."/>
            <person name="Salvetti E."/>
            <person name="Wrobel A."/>
            <person name="Rasinkangas P."/>
            <person name="Parkhill J."/>
            <person name="Rea M.C."/>
            <person name="O'Sullivan O."/>
            <person name="Ritari J."/>
            <person name="Douillard F.P."/>
            <person name="Paul Ross R."/>
            <person name="Yang R."/>
            <person name="Briner A.E."/>
            <person name="Felis G.E."/>
            <person name="de Vos W.M."/>
            <person name="Barrangou R."/>
            <person name="Klaenhammer T.R."/>
            <person name="Caufield P.W."/>
            <person name="Cui Y."/>
            <person name="Zhang H."/>
            <person name="O'Toole P.W."/>
        </authorList>
    </citation>
    <scope>NUCLEOTIDE SEQUENCE [LARGE SCALE GENOMIC DNA]</scope>
    <source>
        <strain evidence="2 3">DSM 18001</strain>
    </source>
</reference>
<keyword evidence="3" id="KW-1185">Reference proteome</keyword>
<dbReference type="EMBL" id="JQBX01000015">
    <property type="protein sequence ID" value="KRN93414.1"/>
    <property type="molecule type" value="Genomic_DNA"/>
</dbReference>
<protein>
    <recommendedName>
        <fullName evidence="4">WxL domain-containing protein</fullName>
    </recommendedName>
</protein>
<dbReference type="PATRIC" id="fig|331679.3.peg.528"/>
<dbReference type="AlphaFoldDB" id="A0A0R2L0H1"/>
<accession>A0A0R2L0H1</accession>
<evidence type="ECO:0000313" key="2">
    <source>
        <dbReference type="EMBL" id="KRN93414.1"/>
    </source>
</evidence>
<feature type="region of interest" description="Disordered" evidence="1">
    <location>
        <begin position="1"/>
        <end position="33"/>
    </location>
</feature>
<comment type="caution">
    <text evidence="2">The sequence shown here is derived from an EMBL/GenBank/DDBJ whole genome shotgun (WGS) entry which is preliminary data.</text>
</comment>
<evidence type="ECO:0008006" key="4">
    <source>
        <dbReference type="Google" id="ProtNLM"/>
    </source>
</evidence>
<evidence type="ECO:0000313" key="3">
    <source>
        <dbReference type="Proteomes" id="UP000051859"/>
    </source>
</evidence>
<dbReference type="STRING" id="331679.IV81_GL000521"/>
<dbReference type="Proteomes" id="UP000051859">
    <property type="component" value="Unassembled WGS sequence"/>
</dbReference>